<feature type="compositionally biased region" description="Polar residues" evidence="4">
    <location>
        <begin position="236"/>
        <end position="299"/>
    </location>
</feature>
<protein>
    <submittedName>
        <fullName evidence="10">Protein transport protein Sec24C-like</fullName>
    </submittedName>
</protein>
<organism evidence="9 10">
    <name type="scientific">Priapulus caudatus</name>
    <name type="common">Priapulid worm</name>
    <dbReference type="NCBI Taxonomy" id="37621"/>
    <lineage>
        <taxon>Eukaryota</taxon>
        <taxon>Metazoa</taxon>
        <taxon>Ecdysozoa</taxon>
        <taxon>Scalidophora</taxon>
        <taxon>Priapulida</taxon>
        <taxon>Priapulimorpha</taxon>
        <taxon>Priapulimorphida</taxon>
        <taxon>Priapulidae</taxon>
        <taxon>Priapulus</taxon>
    </lineage>
</organism>
<evidence type="ECO:0000259" key="7">
    <source>
        <dbReference type="Pfam" id="PF04815"/>
    </source>
</evidence>
<dbReference type="InterPro" id="IPR036465">
    <property type="entry name" value="vWFA_dom_sf"/>
</dbReference>
<feature type="compositionally biased region" description="Low complexity" evidence="4">
    <location>
        <begin position="191"/>
        <end position="208"/>
    </location>
</feature>
<evidence type="ECO:0000313" key="10">
    <source>
        <dbReference type="RefSeq" id="XP_014674591.1"/>
    </source>
</evidence>
<evidence type="ECO:0000259" key="6">
    <source>
        <dbReference type="Pfam" id="PF04811"/>
    </source>
</evidence>
<name>A0ABM1EQX0_PRICU</name>
<feature type="compositionally biased region" description="Low complexity" evidence="4">
    <location>
        <begin position="165"/>
        <end position="174"/>
    </location>
</feature>
<dbReference type="Gene3D" id="1.20.120.730">
    <property type="entry name" value="Sec23/Sec24 helical domain"/>
    <property type="match status" value="1"/>
</dbReference>
<dbReference type="SUPFAM" id="SSF53300">
    <property type="entry name" value="vWA-like"/>
    <property type="match status" value="1"/>
</dbReference>
<feature type="domain" description="Sec23/Sec24 beta-sandwich" evidence="8">
    <location>
        <begin position="803"/>
        <end position="884"/>
    </location>
</feature>
<feature type="domain" description="Sec23/Sec24 trunk" evidence="6">
    <location>
        <begin position="731"/>
        <end position="783"/>
    </location>
</feature>
<evidence type="ECO:0000256" key="3">
    <source>
        <dbReference type="ARBA" id="ARBA00022927"/>
    </source>
</evidence>
<dbReference type="Gene3D" id="3.40.50.410">
    <property type="entry name" value="von Willebrand factor, type A domain"/>
    <property type="match status" value="2"/>
</dbReference>
<feature type="compositionally biased region" description="Low complexity" evidence="4">
    <location>
        <begin position="364"/>
        <end position="377"/>
    </location>
</feature>
<dbReference type="Gene3D" id="2.60.40.1670">
    <property type="entry name" value="beta-sandwich domain of Sec23/24"/>
    <property type="match status" value="1"/>
</dbReference>
<proteinExistence type="inferred from homology"/>
<dbReference type="Pfam" id="PF04810">
    <property type="entry name" value="zf-Sec23_Sec24"/>
    <property type="match status" value="1"/>
</dbReference>
<dbReference type="GeneID" id="106814759"/>
<dbReference type="SUPFAM" id="SSF81995">
    <property type="entry name" value="beta-sandwich domain of Sec23/24"/>
    <property type="match status" value="1"/>
</dbReference>
<dbReference type="InterPro" id="IPR006895">
    <property type="entry name" value="Znf_Sec23_Sec24"/>
</dbReference>
<sequence length="1022" mass="109444">MYQPAPPNSYGAPPPPPSSSHAGYGMQAPGVAAMHGQPGGPPPAKQGGATVSGPYGDSAGVSPAPPQQQQHQQQNTDSQHNGYPFSPPPAPGAATQQVTSQMGRMNVSSAPPSGAGYGYPPAPPGGAGSPPPTSYYGQSNAVAPPGGYGAPPTQYATSAPTPNSQGAPPQYGQPAAPPGGAPYGVAPPPSSQYATPAQQQQQQHAPYAAPKPGPPPTSQYGAPPPASQYGQPPPTSQYGQPPATSQYGQPPATSQYGQPPATSQYGQPPATSQYGQPPATSQYGQPPATSQYGQPPATSQPGPPQGAAHPPGSYPGPPGAQQQQQQYGGPPRPGYGGPPPSPGGYGAPDAGQHGGPLPAPPAGPGYHPQQGAQNAAPPGGPPGPNRGPHGPQSPVGPAPGSFPGQTVQAAPQQRRLDPDQMPSPIQVYEDDRRNRAGVFATGPRGQVPPLVTSEFMTQDQGNSGPRLMRASVYSVPCTADMCKQSQVPIVLNVCPFARQHPQEKAVPVVNMGELGPVRCIRCKAYMSPFMTFIDGGRRFLCSFCNGHTDVPQEYFQHLDHTGQRLDKWERPELHLGTYEFVATKDYCKNGKFPNSPAYIFMIDVSYNSIKSGMVHTLCSNVKKLLHSLPKEYGAETSAIRVGFVTYNNVLHFYNLKAGLAQPQMMVVADVQDVFLPLLDGFLVTMSQDSEDLIDSLLEQIEVMFADTRETETVLGPVIQAGLEALKTILASQLPFYKNLGKECVEAGCCVDLFLFPNAYIDVATIGEICNVTGGQIYKYNYFQVRWRHFTRVCVCVCVRACVRACVRVRMFTGIRPTDFLGNFYMCNTTDVEMAAVDCDKAIAVELKHDDKLVEEDGVYVQVAVLFTSVSGQRRLRCLNLSLNCCSQLSDMYKNCDLDSMINYFAKHSVRSVLTSAPQKIRESLVQRASAILATYRRNCASPSSAGQLILPECMKLLPLYTNCILKNDSLQGLEISTDDRSWLMHVTMAMDITASVPFFYPRLLPLVRRPRDVYYRLLSDLR</sequence>
<dbReference type="InterPro" id="IPR006896">
    <property type="entry name" value="Sec23/24_trunk_dom"/>
</dbReference>
<feature type="compositionally biased region" description="Pro residues" evidence="4">
    <location>
        <begin position="209"/>
        <end position="235"/>
    </location>
</feature>
<feature type="compositionally biased region" description="Pro residues" evidence="4">
    <location>
        <begin position="330"/>
        <end position="342"/>
    </location>
</feature>
<feature type="domain" description="Sec23/Sec24 helical" evidence="7">
    <location>
        <begin position="896"/>
        <end position="996"/>
    </location>
</feature>
<feature type="compositionally biased region" description="Low complexity" evidence="4">
    <location>
        <begin position="319"/>
        <end position="329"/>
    </location>
</feature>
<dbReference type="Pfam" id="PF08033">
    <property type="entry name" value="Sec23_BS"/>
    <property type="match status" value="1"/>
</dbReference>
<evidence type="ECO:0000259" key="5">
    <source>
        <dbReference type="Pfam" id="PF04810"/>
    </source>
</evidence>
<dbReference type="Proteomes" id="UP000695022">
    <property type="component" value="Unplaced"/>
</dbReference>
<dbReference type="SUPFAM" id="SSF82919">
    <property type="entry name" value="Zn-finger domain of Sec23/24"/>
    <property type="match status" value="1"/>
</dbReference>
<evidence type="ECO:0000259" key="8">
    <source>
        <dbReference type="Pfam" id="PF08033"/>
    </source>
</evidence>
<comment type="similarity">
    <text evidence="1">Belongs to the SEC23/SEC24 family. SEC24 subfamily.</text>
</comment>
<feature type="compositionally biased region" description="Pro residues" evidence="4">
    <location>
        <begin position="175"/>
        <end position="190"/>
    </location>
</feature>
<accession>A0ABM1EQX0</accession>
<feature type="compositionally biased region" description="Pro residues" evidence="4">
    <location>
        <begin position="120"/>
        <end position="133"/>
    </location>
</feature>
<dbReference type="PANTHER" id="PTHR13803:SF4">
    <property type="entry name" value="SECRETORY 24CD, ISOFORM C"/>
    <property type="match status" value="1"/>
</dbReference>
<feature type="region of interest" description="Disordered" evidence="4">
    <location>
        <begin position="1"/>
        <end position="425"/>
    </location>
</feature>
<keyword evidence="2" id="KW-0813">Transport</keyword>
<feature type="compositionally biased region" description="Low complexity" evidence="4">
    <location>
        <begin position="134"/>
        <end position="145"/>
    </location>
</feature>
<keyword evidence="3" id="KW-0653">Protein transport</keyword>
<evidence type="ECO:0000256" key="1">
    <source>
        <dbReference type="ARBA" id="ARBA00008334"/>
    </source>
</evidence>
<evidence type="ECO:0000256" key="2">
    <source>
        <dbReference type="ARBA" id="ARBA00022448"/>
    </source>
</evidence>
<dbReference type="Gene3D" id="2.30.30.380">
    <property type="entry name" value="Zn-finger domain of Sec23/24"/>
    <property type="match status" value="1"/>
</dbReference>
<dbReference type="SUPFAM" id="SSF81811">
    <property type="entry name" value="Helical domain of Sec23/24"/>
    <property type="match status" value="1"/>
</dbReference>
<dbReference type="InterPro" id="IPR036174">
    <property type="entry name" value="Znf_Sec23_Sec24_sf"/>
</dbReference>
<feature type="compositionally biased region" description="Polar residues" evidence="4">
    <location>
        <begin position="94"/>
        <end position="107"/>
    </location>
</feature>
<dbReference type="RefSeq" id="XP_014674591.1">
    <property type="nucleotide sequence ID" value="XM_014819105.1"/>
</dbReference>
<dbReference type="InterPro" id="IPR012990">
    <property type="entry name" value="Beta-sandwich_Sec23_24"/>
</dbReference>
<dbReference type="Pfam" id="PF04815">
    <property type="entry name" value="Sec23_helical"/>
    <property type="match status" value="1"/>
</dbReference>
<dbReference type="InterPro" id="IPR036175">
    <property type="entry name" value="Sec23/24_helical_dom_sf"/>
</dbReference>
<gene>
    <name evidence="10" type="primary">LOC106814759</name>
</gene>
<dbReference type="PANTHER" id="PTHR13803">
    <property type="entry name" value="SEC24-RELATED PROTEIN"/>
    <property type="match status" value="1"/>
</dbReference>
<dbReference type="Pfam" id="PF04811">
    <property type="entry name" value="Sec23_trunk"/>
    <property type="match status" value="2"/>
</dbReference>
<feature type="compositionally biased region" description="Pro residues" evidence="4">
    <location>
        <begin position="1"/>
        <end position="18"/>
    </location>
</feature>
<reference evidence="10" key="1">
    <citation type="submission" date="2025-08" db="UniProtKB">
        <authorList>
            <consortium name="RefSeq"/>
        </authorList>
    </citation>
    <scope>IDENTIFICATION</scope>
</reference>
<feature type="compositionally biased region" description="Polar residues" evidence="4">
    <location>
        <begin position="154"/>
        <end position="164"/>
    </location>
</feature>
<evidence type="ECO:0000256" key="4">
    <source>
        <dbReference type="SAM" id="MobiDB-lite"/>
    </source>
</evidence>
<evidence type="ECO:0000313" key="9">
    <source>
        <dbReference type="Proteomes" id="UP000695022"/>
    </source>
</evidence>
<feature type="domain" description="Zinc finger Sec23/Sec24-type" evidence="5">
    <location>
        <begin position="516"/>
        <end position="554"/>
    </location>
</feature>
<dbReference type="InterPro" id="IPR006900">
    <property type="entry name" value="Sec23/24_helical_dom"/>
</dbReference>
<keyword evidence="9" id="KW-1185">Reference proteome</keyword>
<feature type="domain" description="Sec23/Sec24 trunk" evidence="6">
    <location>
        <begin position="593"/>
        <end position="728"/>
    </location>
</feature>
<dbReference type="InterPro" id="IPR050550">
    <property type="entry name" value="SEC23_SEC24_subfamily"/>
</dbReference>